<dbReference type="AlphaFoldDB" id="Q67LD1"/>
<feature type="transmembrane region" description="Helical" evidence="1">
    <location>
        <begin position="80"/>
        <end position="103"/>
    </location>
</feature>
<reference evidence="2 3" key="1">
    <citation type="journal article" date="2004" name="Nucleic Acids Res.">
        <title>Genome sequence of Symbiobacterium thermophilum, an uncultivable bacterium that depends on microbial commensalism.</title>
        <authorList>
            <person name="Ueda K."/>
            <person name="Yamashita A."/>
            <person name="Ishikawa J."/>
            <person name="Shimada M."/>
            <person name="Watsuji T."/>
            <person name="Morimura K."/>
            <person name="Ikeda H."/>
            <person name="Hattori M."/>
            <person name="Beppu T."/>
        </authorList>
    </citation>
    <scope>NUCLEOTIDE SEQUENCE [LARGE SCALE GENOMIC DNA]</scope>
    <source>
        <strain evidence="3">T / IAM 14863</strain>
    </source>
</reference>
<accession>Q67LD1</accession>
<dbReference type="EMBL" id="AP006840">
    <property type="protein sequence ID" value="BAD41515.1"/>
    <property type="molecule type" value="Genomic_DNA"/>
</dbReference>
<keyword evidence="1" id="KW-1133">Transmembrane helix</keyword>
<evidence type="ECO:0000313" key="2">
    <source>
        <dbReference type="EMBL" id="BAD41515.1"/>
    </source>
</evidence>
<dbReference type="KEGG" id="sth:STH2530"/>
<organism evidence="2 3">
    <name type="scientific">Symbiobacterium thermophilum (strain DSM 24528 / JCM 14929 / IAM 14863 / T)</name>
    <dbReference type="NCBI Taxonomy" id="292459"/>
    <lineage>
        <taxon>Bacteria</taxon>
        <taxon>Bacillati</taxon>
        <taxon>Bacillota</taxon>
        <taxon>Clostridia</taxon>
        <taxon>Eubacteriales</taxon>
        <taxon>Symbiobacteriaceae</taxon>
        <taxon>Symbiobacterium</taxon>
    </lineage>
</organism>
<evidence type="ECO:0000256" key="1">
    <source>
        <dbReference type="SAM" id="Phobius"/>
    </source>
</evidence>
<name>Q67LD1_SYMTH</name>
<keyword evidence="1" id="KW-0812">Transmembrane</keyword>
<proteinExistence type="predicted"/>
<dbReference type="Proteomes" id="UP000000417">
    <property type="component" value="Chromosome"/>
</dbReference>
<dbReference type="HOGENOM" id="CLU_1539260_0_0_9"/>
<sequence>MRHSLPRHRAILPVEVRTMPRSYERVLAVLPYIGAIRLPVRPWVIPEWLYTVPAGLVMAGLLWLGARGRSPFVSYHARTGLLWALQANGLLTALSLLAELWYRAWYHTGVPLWNQVWHLNAELFRWAAVLTTLLTGLAMWRAAKGQTGDPLGLPSPSFFRGHDVHLEGSEEGRY</sequence>
<evidence type="ECO:0000313" key="3">
    <source>
        <dbReference type="Proteomes" id="UP000000417"/>
    </source>
</evidence>
<gene>
    <name evidence="2" type="ordered locus">STH2530</name>
</gene>
<keyword evidence="1" id="KW-0472">Membrane</keyword>
<feature type="transmembrane region" description="Helical" evidence="1">
    <location>
        <begin position="48"/>
        <end position="68"/>
    </location>
</feature>
<protein>
    <submittedName>
        <fullName evidence="2">Uncharacterized protein</fullName>
    </submittedName>
</protein>
<keyword evidence="3" id="KW-1185">Reference proteome</keyword>
<feature type="transmembrane region" description="Helical" evidence="1">
    <location>
        <begin position="123"/>
        <end position="140"/>
    </location>
</feature>